<dbReference type="Pfam" id="PF01494">
    <property type="entry name" value="FAD_binding_3"/>
    <property type="match status" value="2"/>
</dbReference>
<protein>
    <recommendedName>
        <fullName evidence="4">FAD-binding domain-containing protein</fullName>
    </recommendedName>
</protein>
<reference evidence="5" key="1">
    <citation type="journal article" date="2021" name="Genome Biol. Evol.">
        <title>The assembled and annotated genome of the fairy-ring fungus Marasmius oreades.</title>
        <authorList>
            <person name="Hiltunen M."/>
            <person name="Ament-Velasquez S.L."/>
            <person name="Johannesson H."/>
        </authorList>
    </citation>
    <scope>NUCLEOTIDE SEQUENCE</scope>
    <source>
        <strain evidence="5">03SP1</strain>
    </source>
</reference>
<dbReference type="InterPro" id="IPR036188">
    <property type="entry name" value="FAD/NAD-bd_sf"/>
</dbReference>
<sequence length="458" mass="51260">MMQAGKFRVAICGGGIGGLVHACALAKFPSISVCVYERASEVSTFGAGIGMWPRTWEVLRKLGLAEELEKSSLCFPAQDESLAFSFRKSNQLKGFEFLNMRGSGSLTTFHRGDFQRAIFAQLPSSPNCQMYYSKRLRSYTRECDGTINLHFDDGSSHVCDVLVGADGIKSITRACMLREKASEARIKGRPPQEINTLENCIHPEFSGYVVYRSVVPREKLVGNASDTLLPKSPVLYVGKDSFILAYPIALGQMMNLVLFDFKKESRGSLYPGRWSEVVDSDQVHTVSSFEKWEPQAQAWLKCMHNPTKWAVHTVKPLPTFISRNVVLLGDAAHAFTPHQGTGAGQAIEDAYVLAELLGHPHTTRETIPRALKIYDSIRRPWTQTVAEKARANGSYLTLDFEGFDFEGASEDAIKTQLGRMSEIIIDDWRWSWNSSVQESLENAIRQLEREAWLDVSEE</sequence>
<feature type="domain" description="FAD-binding" evidence="4">
    <location>
        <begin position="8"/>
        <end position="176"/>
    </location>
</feature>
<feature type="domain" description="FAD-binding" evidence="4">
    <location>
        <begin position="324"/>
        <end position="388"/>
    </location>
</feature>
<evidence type="ECO:0000256" key="1">
    <source>
        <dbReference type="ARBA" id="ARBA00022630"/>
    </source>
</evidence>
<organism evidence="5 6">
    <name type="scientific">Marasmius oreades</name>
    <name type="common">fairy-ring Marasmius</name>
    <dbReference type="NCBI Taxonomy" id="181124"/>
    <lineage>
        <taxon>Eukaryota</taxon>
        <taxon>Fungi</taxon>
        <taxon>Dikarya</taxon>
        <taxon>Basidiomycota</taxon>
        <taxon>Agaricomycotina</taxon>
        <taxon>Agaricomycetes</taxon>
        <taxon>Agaricomycetidae</taxon>
        <taxon>Agaricales</taxon>
        <taxon>Marasmiineae</taxon>
        <taxon>Marasmiaceae</taxon>
        <taxon>Marasmius</taxon>
    </lineage>
</organism>
<dbReference type="InterPro" id="IPR002938">
    <property type="entry name" value="FAD-bd"/>
</dbReference>
<dbReference type="Gene3D" id="3.50.50.60">
    <property type="entry name" value="FAD/NAD(P)-binding domain"/>
    <property type="match status" value="1"/>
</dbReference>
<evidence type="ECO:0000313" key="6">
    <source>
        <dbReference type="Proteomes" id="UP001049176"/>
    </source>
</evidence>
<comment type="caution">
    <text evidence="5">The sequence shown here is derived from an EMBL/GenBank/DDBJ whole genome shotgun (WGS) entry which is preliminary data.</text>
</comment>
<dbReference type="Proteomes" id="UP001049176">
    <property type="component" value="Chromosome 3"/>
</dbReference>
<dbReference type="GO" id="GO:0016491">
    <property type="term" value="F:oxidoreductase activity"/>
    <property type="evidence" value="ECO:0007669"/>
    <property type="project" value="UniProtKB-KW"/>
</dbReference>
<keyword evidence="1" id="KW-0285">Flavoprotein</keyword>
<dbReference type="RefSeq" id="XP_043011550.1">
    <property type="nucleotide sequence ID" value="XM_043150462.1"/>
</dbReference>
<dbReference type="GO" id="GO:0044550">
    <property type="term" value="P:secondary metabolite biosynthetic process"/>
    <property type="evidence" value="ECO:0007669"/>
    <property type="project" value="TreeGrafter"/>
</dbReference>
<keyword evidence="3" id="KW-0560">Oxidoreductase</keyword>
<dbReference type="AlphaFoldDB" id="A0A9P7S4Q0"/>
<name>A0A9P7S4Q0_9AGAR</name>
<dbReference type="PANTHER" id="PTHR46720">
    <property type="entry name" value="HYDROXYLASE, PUTATIVE (AFU_ORTHOLOGUE AFUA_3G01460)-RELATED"/>
    <property type="match status" value="1"/>
</dbReference>
<dbReference type="EMBL" id="CM032183">
    <property type="protein sequence ID" value="KAG7095080.1"/>
    <property type="molecule type" value="Genomic_DNA"/>
</dbReference>
<evidence type="ECO:0000256" key="2">
    <source>
        <dbReference type="ARBA" id="ARBA00022827"/>
    </source>
</evidence>
<keyword evidence="6" id="KW-1185">Reference proteome</keyword>
<dbReference type="SUPFAM" id="SSF54373">
    <property type="entry name" value="FAD-linked reductases, C-terminal domain"/>
    <property type="match status" value="1"/>
</dbReference>
<keyword evidence="2" id="KW-0274">FAD</keyword>
<dbReference type="PRINTS" id="PR00420">
    <property type="entry name" value="RNGMNOXGNASE"/>
</dbReference>
<dbReference type="SUPFAM" id="SSF51905">
    <property type="entry name" value="FAD/NAD(P)-binding domain"/>
    <property type="match status" value="1"/>
</dbReference>
<evidence type="ECO:0000259" key="4">
    <source>
        <dbReference type="Pfam" id="PF01494"/>
    </source>
</evidence>
<dbReference type="GO" id="GO:0071949">
    <property type="term" value="F:FAD binding"/>
    <property type="evidence" value="ECO:0007669"/>
    <property type="project" value="InterPro"/>
</dbReference>
<evidence type="ECO:0000313" key="5">
    <source>
        <dbReference type="EMBL" id="KAG7095080.1"/>
    </source>
</evidence>
<proteinExistence type="predicted"/>
<dbReference type="InterPro" id="IPR051104">
    <property type="entry name" value="FAD_monoxygenase"/>
</dbReference>
<dbReference type="GeneID" id="66074944"/>
<evidence type="ECO:0000256" key="3">
    <source>
        <dbReference type="ARBA" id="ARBA00023002"/>
    </source>
</evidence>
<accession>A0A9P7S4Q0</accession>
<dbReference type="KEGG" id="more:E1B28_005868"/>
<dbReference type="PANTHER" id="PTHR46720:SF3">
    <property type="entry name" value="FAD-BINDING DOMAIN-CONTAINING PROTEIN-RELATED"/>
    <property type="match status" value="1"/>
</dbReference>
<dbReference type="OrthoDB" id="417877at2759"/>
<gene>
    <name evidence="5" type="ORF">E1B28_005868</name>
</gene>